<evidence type="ECO:0000256" key="4">
    <source>
        <dbReference type="ARBA" id="ARBA00022989"/>
    </source>
</evidence>
<dbReference type="PANTHER" id="PTHR23502:SF132">
    <property type="entry name" value="POLYAMINE TRANSPORTER 2-RELATED"/>
    <property type="match status" value="1"/>
</dbReference>
<gene>
    <name evidence="8" type="ORF">GG681_02015</name>
</gene>
<dbReference type="Pfam" id="PF07690">
    <property type="entry name" value="MFS_1"/>
    <property type="match status" value="1"/>
</dbReference>
<comment type="subcellular location">
    <subcellularLocation>
        <location evidence="1">Membrane</location>
        <topology evidence="1">Multi-pass membrane protein</topology>
    </subcellularLocation>
</comment>
<evidence type="ECO:0000313" key="9">
    <source>
        <dbReference type="Proteomes" id="UP000436694"/>
    </source>
</evidence>
<comment type="caution">
    <text evidence="8">The sequence shown here is derived from an EMBL/GenBank/DDBJ whole genome shotgun (WGS) entry which is preliminary data.</text>
</comment>
<dbReference type="GO" id="GO:0042908">
    <property type="term" value="P:xenobiotic transport"/>
    <property type="evidence" value="ECO:0007669"/>
    <property type="project" value="UniProtKB-ARBA"/>
</dbReference>
<dbReference type="PROSITE" id="PS50850">
    <property type="entry name" value="MFS"/>
    <property type="match status" value="1"/>
</dbReference>
<feature type="transmembrane region" description="Helical" evidence="6">
    <location>
        <begin position="307"/>
        <end position="325"/>
    </location>
</feature>
<dbReference type="InterPro" id="IPR005829">
    <property type="entry name" value="Sugar_transporter_CS"/>
</dbReference>
<feature type="transmembrane region" description="Helical" evidence="6">
    <location>
        <begin position="124"/>
        <end position="145"/>
    </location>
</feature>
<name>A0A844AMY3_9RHOB</name>
<sequence>MFATNGAPASILSPNRCAPVSTQPPVLGKAELTAMVAMMFATIALSIDAMLPAFPAISEELTKTDPNKAQLVLTSFILGMGLGIFFSGPLSDAFGRRRVILVGAVLYGLAASLAVISSSLEMLIVSRFLMGIGAAGPRVAALALVRDRFKGREMAQIMSYVMMIFMLVPAIAPSLGAVILTFGSWRAIFASFILFAIGILVWTGLRLPETLAKEHRRPLSLRALRHASVEILRHPSARIAIFVQTLCLGILFSMITTVQPVYDVIYERAETFPLWFGLTALIAGSGSLLNGLLVARLGMRRIAATSLWSQVGFSGVMVALAFVLPAAQVPFFTFVIWQCTVFFMVGTTMGNLNAIAMEPMGHIAGLAASVIGAISTVGAVLIAGPLGQLFDGSLRPLAGGVLLLALLSCYLMRRLAMAEAQIASAT</sequence>
<reference evidence="8 9" key="1">
    <citation type="submission" date="2019-10" db="EMBL/GenBank/DDBJ databases">
        <title>Epibacterium sp. nov., isolated from seawater.</title>
        <authorList>
            <person name="Zhang X."/>
            <person name="Li N."/>
        </authorList>
    </citation>
    <scope>NUCLEOTIDE SEQUENCE [LARGE SCALE GENOMIC DNA]</scope>
    <source>
        <strain evidence="8 9">SM1969</strain>
    </source>
</reference>
<feature type="transmembrane region" description="Helical" evidence="6">
    <location>
        <begin position="188"/>
        <end position="207"/>
    </location>
</feature>
<feature type="transmembrane region" description="Helical" evidence="6">
    <location>
        <begin position="364"/>
        <end position="387"/>
    </location>
</feature>
<keyword evidence="2" id="KW-0813">Transport</keyword>
<dbReference type="InterPro" id="IPR036259">
    <property type="entry name" value="MFS_trans_sf"/>
</dbReference>
<evidence type="ECO:0000256" key="6">
    <source>
        <dbReference type="SAM" id="Phobius"/>
    </source>
</evidence>
<dbReference type="Gene3D" id="1.20.1720.10">
    <property type="entry name" value="Multidrug resistance protein D"/>
    <property type="match status" value="1"/>
</dbReference>
<dbReference type="GO" id="GO:0005886">
    <property type="term" value="C:plasma membrane"/>
    <property type="evidence" value="ECO:0007669"/>
    <property type="project" value="TreeGrafter"/>
</dbReference>
<dbReference type="InterPro" id="IPR011701">
    <property type="entry name" value="MFS"/>
</dbReference>
<accession>A0A844AMY3</accession>
<dbReference type="PROSITE" id="PS00216">
    <property type="entry name" value="SUGAR_TRANSPORT_1"/>
    <property type="match status" value="1"/>
</dbReference>
<dbReference type="InterPro" id="IPR020846">
    <property type="entry name" value="MFS_dom"/>
</dbReference>
<evidence type="ECO:0000313" key="8">
    <source>
        <dbReference type="EMBL" id="MQY41403.1"/>
    </source>
</evidence>
<evidence type="ECO:0000256" key="3">
    <source>
        <dbReference type="ARBA" id="ARBA00022692"/>
    </source>
</evidence>
<evidence type="ECO:0000256" key="1">
    <source>
        <dbReference type="ARBA" id="ARBA00004141"/>
    </source>
</evidence>
<evidence type="ECO:0000259" key="7">
    <source>
        <dbReference type="PROSITE" id="PS50850"/>
    </source>
</evidence>
<feature type="transmembrane region" description="Helical" evidence="6">
    <location>
        <begin position="69"/>
        <end position="87"/>
    </location>
</feature>
<feature type="transmembrane region" description="Helical" evidence="6">
    <location>
        <begin position="32"/>
        <end position="57"/>
    </location>
</feature>
<feature type="transmembrane region" description="Helical" evidence="6">
    <location>
        <begin position="331"/>
        <end position="352"/>
    </location>
</feature>
<feature type="transmembrane region" description="Helical" evidence="6">
    <location>
        <begin position="274"/>
        <end position="295"/>
    </location>
</feature>
<dbReference type="Proteomes" id="UP000436694">
    <property type="component" value="Unassembled WGS sequence"/>
</dbReference>
<dbReference type="PANTHER" id="PTHR23502">
    <property type="entry name" value="MAJOR FACILITATOR SUPERFAMILY"/>
    <property type="match status" value="1"/>
</dbReference>
<keyword evidence="3 6" id="KW-0812">Transmembrane</keyword>
<dbReference type="AlphaFoldDB" id="A0A844AMY3"/>
<feature type="transmembrane region" description="Helical" evidence="6">
    <location>
        <begin position="393"/>
        <end position="412"/>
    </location>
</feature>
<organism evidence="8 9">
    <name type="scientific">Tritonibacter aquimaris</name>
    <dbReference type="NCBI Taxonomy" id="2663379"/>
    <lineage>
        <taxon>Bacteria</taxon>
        <taxon>Pseudomonadati</taxon>
        <taxon>Pseudomonadota</taxon>
        <taxon>Alphaproteobacteria</taxon>
        <taxon>Rhodobacterales</taxon>
        <taxon>Paracoccaceae</taxon>
        <taxon>Tritonibacter</taxon>
    </lineage>
</organism>
<keyword evidence="9" id="KW-1185">Reference proteome</keyword>
<dbReference type="GO" id="GO:0140115">
    <property type="term" value="P:export across plasma membrane"/>
    <property type="evidence" value="ECO:0007669"/>
    <property type="project" value="UniProtKB-ARBA"/>
</dbReference>
<dbReference type="EMBL" id="WIXK01000001">
    <property type="protein sequence ID" value="MQY41403.1"/>
    <property type="molecule type" value="Genomic_DNA"/>
</dbReference>
<keyword evidence="5 6" id="KW-0472">Membrane</keyword>
<feature type="transmembrane region" description="Helical" evidence="6">
    <location>
        <begin position="157"/>
        <end position="182"/>
    </location>
</feature>
<dbReference type="GO" id="GO:0022857">
    <property type="term" value="F:transmembrane transporter activity"/>
    <property type="evidence" value="ECO:0007669"/>
    <property type="project" value="InterPro"/>
</dbReference>
<evidence type="ECO:0000256" key="5">
    <source>
        <dbReference type="ARBA" id="ARBA00023136"/>
    </source>
</evidence>
<protein>
    <submittedName>
        <fullName evidence="8">MFS transporter</fullName>
    </submittedName>
</protein>
<feature type="domain" description="Major facilitator superfamily (MFS) profile" evidence="7">
    <location>
        <begin position="32"/>
        <end position="417"/>
    </location>
</feature>
<keyword evidence="4 6" id="KW-1133">Transmembrane helix</keyword>
<dbReference type="CDD" id="cd17320">
    <property type="entry name" value="MFS_MdfA_MDR_like"/>
    <property type="match status" value="1"/>
</dbReference>
<dbReference type="SUPFAM" id="SSF103473">
    <property type="entry name" value="MFS general substrate transporter"/>
    <property type="match status" value="1"/>
</dbReference>
<feature type="transmembrane region" description="Helical" evidence="6">
    <location>
        <begin position="239"/>
        <end position="262"/>
    </location>
</feature>
<feature type="transmembrane region" description="Helical" evidence="6">
    <location>
        <begin position="99"/>
        <end position="118"/>
    </location>
</feature>
<evidence type="ECO:0000256" key="2">
    <source>
        <dbReference type="ARBA" id="ARBA00022448"/>
    </source>
</evidence>
<proteinExistence type="predicted"/>